<evidence type="ECO:0000259" key="2">
    <source>
        <dbReference type="Pfam" id="PF13649"/>
    </source>
</evidence>
<keyword evidence="3" id="KW-0808">Transferase</keyword>
<feature type="domain" description="Methyltransferase" evidence="2">
    <location>
        <begin position="47"/>
        <end position="146"/>
    </location>
</feature>
<comment type="caution">
    <text evidence="3">The sequence shown here is derived from an EMBL/GenBank/DDBJ whole genome shotgun (WGS) entry which is preliminary data.</text>
</comment>
<dbReference type="InterPro" id="IPR029063">
    <property type="entry name" value="SAM-dependent_MTases_sf"/>
</dbReference>
<proteinExistence type="predicted"/>
<keyword evidence="3" id="KW-0489">Methyltransferase</keyword>
<dbReference type="Gene3D" id="3.40.50.150">
    <property type="entry name" value="Vaccinia Virus protein VP39"/>
    <property type="match status" value="1"/>
</dbReference>
<dbReference type="Proteomes" id="UP001499967">
    <property type="component" value="Unassembled WGS sequence"/>
</dbReference>
<dbReference type="CDD" id="cd02440">
    <property type="entry name" value="AdoMet_MTases"/>
    <property type="match status" value="1"/>
</dbReference>
<accession>A0ABP3ZSI4</accession>
<organism evidence="3 4">
    <name type="scientific">Pseudonocardia zijingensis</name>
    <dbReference type="NCBI Taxonomy" id="153376"/>
    <lineage>
        <taxon>Bacteria</taxon>
        <taxon>Bacillati</taxon>
        <taxon>Actinomycetota</taxon>
        <taxon>Actinomycetes</taxon>
        <taxon>Pseudonocardiales</taxon>
        <taxon>Pseudonocardiaceae</taxon>
        <taxon>Pseudonocardia</taxon>
    </lineage>
</organism>
<dbReference type="GO" id="GO:0032259">
    <property type="term" value="P:methylation"/>
    <property type="evidence" value="ECO:0007669"/>
    <property type="project" value="UniProtKB-KW"/>
</dbReference>
<sequence length="212" mass="23014">MTAWADTGRFVREFVRDPLHTASVTPSSRALSAAMVRAVPATGAPVVVELGPGTGAFTRAIQERTGGRARHVAVELNERWARLLARRHPEVDVVRADARELPRLLAERGVGAVDAVVSGLPWVAYSPGPDGRGLHAVITEVLAPTGVFTQFGYTWTRWAPPARRQLADLRAHFAAVTTSPTVWRNLPPAIVHEARDPRPGGMHPIESRQHSS</sequence>
<keyword evidence="4" id="KW-1185">Reference proteome</keyword>
<evidence type="ECO:0000256" key="1">
    <source>
        <dbReference type="SAM" id="MobiDB-lite"/>
    </source>
</evidence>
<name>A0ABP3ZSI4_9PSEU</name>
<dbReference type="EMBL" id="BAAAHP010000032">
    <property type="protein sequence ID" value="GAA0926534.1"/>
    <property type="molecule type" value="Genomic_DNA"/>
</dbReference>
<evidence type="ECO:0000313" key="3">
    <source>
        <dbReference type="EMBL" id="GAA0926534.1"/>
    </source>
</evidence>
<dbReference type="InterPro" id="IPR041698">
    <property type="entry name" value="Methyltransf_25"/>
</dbReference>
<gene>
    <name evidence="3" type="ORF">GCM10009559_11720</name>
</gene>
<evidence type="ECO:0000313" key="4">
    <source>
        <dbReference type="Proteomes" id="UP001499967"/>
    </source>
</evidence>
<dbReference type="RefSeq" id="WP_343939728.1">
    <property type="nucleotide sequence ID" value="NZ_BAAAHP010000032.1"/>
</dbReference>
<dbReference type="SUPFAM" id="SSF53335">
    <property type="entry name" value="S-adenosyl-L-methionine-dependent methyltransferases"/>
    <property type="match status" value="1"/>
</dbReference>
<dbReference type="Pfam" id="PF13649">
    <property type="entry name" value="Methyltransf_25"/>
    <property type="match status" value="1"/>
</dbReference>
<protein>
    <submittedName>
        <fullName evidence="3">Methyltransferase domain-containing protein</fullName>
    </submittedName>
</protein>
<reference evidence="4" key="1">
    <citation type="journal article" date="2019" name="Int. J. Syst. Evol. Microbiol.">
        <title>The Global Catalogue of Microorganisms (GCM) 10K type strain sequencing project: providing services to taxonomists for standard genome sequencing and annotation.</title>
        <authorList>
            <consortium name="The Broad Institute Genomics Platform"/>
            <consortium name="The Broad Institute Genome Sequencing Center for Infectious Disease"/>
            <person name="Wu L."/>
            <person name="Ma J."/>
        </authorList>
    </citation>
    <scope>NUCLEOTIDE SEQUENCE [LARGE SCALE GENOMIC DNA]</scope>
    <source>
        <strain evidence="4">JCM 11117</strain>
    </source>
</reference>
<feature type="region of interest" description="Disordered" evidence="1">
    <location>
        <begin position="192"/>
        <end position="212"/>
    </location>
</feature>
<dbReference type="GO" id="GO:0008168">
    <property type="term" value="F:methyltransferase activity"/>
    <property type="evidence" value="ECO:0007669"/>
    <property type="project" value="UniProtKB-KW"/>
</dbReference>